<sequence>MADIGSDHALLPVYLIQAGKAARAVAGEVNTGPFRAAKRQVESAGLASQIDVRLGDGLQVVQPGEVDAVAIAGMGGGLIRDILHAGRDRLSGVKRLVLQPNVGEELVRYWLAENGWFLSAERILEEDGLTYEILTADRVEQAAEKNLALYAKREVGGRTISSSALYKLGPYLLEERSGAYMAKWQRELAKRKAVVKQMERAASPEAAERKERLLKEIDELEEALSC</sequence>
<evidence type="ECO:0000313" key="3">
    <source>
        <dbReference type="Proteomes" id="UP000677918"/>
    </source>
</evidence>
<dbReference type="AlphaFoldDB" id="A0A8J4M1M4"/>
<evidence type="ECO:0000313" key="2">
    <source>
        <dbReference type="EMBL" id="GIQ68002.1"/>
    </source>
</evidence>
<dbReference type="EMBL" id="BOVK01000011">
    <property type="protein sequence ID" value="GIQ68002.1"/>
    <property type="molecule type" value="Genomic_DNA"/>
</dbReference>
<dbReference type="PIRSF" id="PIRSF018637">
    <property type="entry name" value="TrmK"/>
    <property type="match status" value="1"/>
</dbReference>
<gene>
    <name evidence="2" type="ORF">XYCOK13_08260</name>
</gene>
<dbReference type="InterPro" id="IPR029063">
    <property type="entry name" value="SAM-dependent_MTases_sf"/>
</dbReference>
<keyword evidence="2" id="KW-0808">Transferase</keyword>
<dbReference type="Gene3D" id="1.10.287.1890">
    <property type="match status" value="1"/>
</dbReference>
<protein>
    <submittedName>
        <fullName evidence="2">SAM-dependent methyltransferase</fullName>
    </submittedName>
</protein>
<dbReference type="PANTHER" id="PTHR38451">
    <property type="entry name" value="TRNA (ADENINE(22)-N(1))-METHYLTRANSFERASE"/>
    <property type="match status" value="1"/>
</dbReference>
<dbReference type="GO" id="GO:0160105">
    <property type="term" value="F:tRNA (adenine(22)-N1)-methyltransferase activity"/>
    <property type="evidence" value="ECO:0007669"/>
    <property type="project" value="InterPro"/>
</dbReference>
<dbReference type="GO" id="GO:0032259">
    <property type="term" value="P:methylation"/>
    <property type="evidence" value="ECO:0007669"/>
    <property type="project" value="UniProtKB-KW"/>
</dbReference>
<organism evidence="2 3">
    <name type="scientific">Xylanibacillus composti</name>
    <dbReference type="NCBI Taxonomy" id="1572762"/>
    <lineage>
        <taxon>Bacteria</taxon>
        <taxon>Bacillati</taxon>
        <taxon>Bacillota</taxon>
        <taxon>Bacilli</taxon>
        <taxon>Bacillales</taxon>
        <taxon>Paenibacillaceae</taxon>
        <taxon>Xylanibacillus</taxon>
    </lineage>
</organism>
<accession>A0A8J4M1M4</accession>
<reference evidence="2" key="1">
    <citation type="submission" date="2021-04" db="EMBL/GenBank/DDBJ databases">
        <title>Draft genome sequence of Xylanibacillus composti strain K13.</title>
        <authorList>
            <person name="Uke A."/>
            <person name="Chhe C."/>
            <person name="Baramee S."/>
            <person name="Kosugi A."/>
        </authorList>
    </citation>
    <scope>NUCLEOTIDE SEQUENCE</scope>
    <source>
        <strain evidence="2">K13</strain>
    </source>
</reference>
<dbReference type="InterPro" id="IPR006901">
    <property type="entry name" value="TrmK"/>
</dbReference>
<keyword evidence="3" id="KW-1185">Reference proteome</keyword>
<name>A0A8J4M1M4_9BACL</name>
<keyword evidence="2" id="KW-0489">Methyltransferase</keyword>
<dbReference type="SUPFAM" id="SSF53335">
    <property type="entry name" value="S-adenosyl-L-methionine-dependent methyltransferases"/>
    <property type="match status" value="1"/>
</dbReference>
<comment type="caution">
    <text evidence="2">The sequence shown here is derived from an EMBL/GenBank/DDBJ whole genome shotgun (WGS) entry which is preliminary data.</text>
</comment>
<evidence type="ECO:0000256" key="1">
    <source>
        <dbReference type="SAM" id="Coils"/>
    </source>
</evidence>
<dbReference type="Pfam" id="PF04816">
    <property type="entry name" value="TrmK"/>
    <property type="match status" value="1"/>
</dbReference>
<proteinExistence type="predicted"/>
<feature type="coiled-coil region" evidence="1">
    <location>
        <begin position="181"/>
        <end position="223"/>
    </location>
</feature>
<keyword evidence="1" id="KW-0175">Coiled coil</keyword>
<dbReference type="Proteomes" id="UP000677918">
    <property type="component" value="Unassembled WGS sequence"/>
</dbReference>
<dbReference type="PANTHER" id="PTHR38451:SF1">
    <property type="entry name" value="TRNA (ADENINE(22)-N(1))-METHYLTRANSFERASE"/>
    <property type="match status" value="1"/>
</dbReference>
<dbReference type="Gene3D" id="3.40.50.150">
    <property type="entry name" value="Vaccinia Virus protein VP39"/>
    <property type="match status" value="1"/>
</dbReference>